<keyword evidence="5 7" id="KW-1133">Transmembrane helix</keyword>
<evidence type="ECO:0000313" key="8">
    <source>
        <dbReference type="EMBL" id="ADO84393.1"/>
    </source>
</evidence>
<accession>E3HCD3</accession>
<protein>
    <submittedName>
        <fullName evidence="8">Permease</fullName>
    </submittedName>
</protein>
<evidence type="ECO:0000256" key="6">
    <source>
        <dbReference type="ARBA" id="ARBA00023136"/>
    </source>
</evidence>
<proteinExistence type="inferred from homology"/>
<keyword evidence="3" id="KW-1003">Cell membrane</keyword>
<dbReference type="PANTHER" id="PTHR42775">
    <property type="entry name" value="PERMEASE RV2963-RELATED"/>
    <property type="match status" value="1"/>
</dbReference>
<feature type="transmembrane region" description="Helical" evidence="7">
    <location>
        <begin position="141"/>
        <end position="160"/>
    </location>
</feature>
<dbReference type="AlphaFoldDB" id="E3HCD3"/>
<dbReference type="InterPro" id="IPR053166">
    <property type="entry name" value="UPF0718_permease"/>
</dbReference>
<evidence type="ECO:0000256" key="3">
    <source>
        <dbReference type="ARBA" id="ARBA00022475"/>
    </source>
</evidence>
<feature type="transmembrane region" description="Helical" evidence="7">
    <location>
        <begin position="109"/>
        <end position="134"/>
    </location>
</feature>
<feature type="transmembrane region" description="Helical" evidence="7">
    <location>
        <begin position="275"/>
        <end position="294"/>
    </location>
</feature>
<keyword evidence="8" id="KW-0614">Plasmid</keyword>
<reference evidence="8 9" key="1">
    <citation type="journal article" date="2010" name="Stand. Genomic Sci.">
        <title>Complete genome sequence of Ilyobacter polytropus type strain (CuHbu1).</title>
        <authorList>
            <person name="Sikorski J."/>
            <person name="Chertkov O."/>
            <person name="Lapidus A."/>
            <person name="Nolan M."/>
            <person name="Lucas S."/>
            <person name="Del Rio T.G."/>
            <person name="Tice H."/>
            <person name="Cheng J.F."/>
            <person name="Tapia R."/>
            <person name="Han C."/>
            <person name="Goodwin L."/>
            <person name="Pitluck S."/>
            <person name="Liolios K."/>
            <person name="Ivanova N."/>
            <person name="Mavromatis K."/>
            <person name="Mikhailova N."/>
            <person name="Pati A."/>
            <person name="Chen A."/>
            <person name="Palaniappan K."/>
            <person name="Land M."/>
            <person name="Hauser L."/>
            <person name="Chang Y.J."/>
            <person name="Jeffries C.D."/>
            <person name="Brambilla E."/>
            <person name="Yasawong M."/>
            <person name="Rohde M."/>
            <person name="Pukall R."/>
            <person name="Spring S."/>
            <person name="Goker M."/>
            <person name="Woyke T."/>
            <person name="Bristow J."/>
            <person name="Eisen J.A."/>
            <person name="Markowitz V."/>
            <person name="Hugenholtz P."/>
            <person name="Kyrpides N.C."/>
            <person name="Klenk H.P."/>
        </authorList>
    </citation>
    <scope>NUCLEOTIDE SEQUENCE [LARGE SCALE GENOMIC DNA]</scope>
    <source>
        <strain evidence="9">ATCC 51220 / DSM 2926 / LMG 16218 / CuHBu1</strain>
        <plasmid evidence="9">pILYOP01</plasmid>
    </source>
</reference>
<dbReference type="PANTHER" id="PTHR42775:SF1">
    <property type="entry name" value="PERMEASE RV2963-RELATED"/>
    <property type="match status" value="1"/>
</dbReference>
<dbReference type="Pfam" id="PF03773">
    <property type="entry name" value="ArsP_1"/>
    <property type="match status" value="1"/>
</dbReference>
<evidence type="ECO:0000256" key="4">
    <source>
        <dbReference type="ARBA" id="ARBA00022692"/>
    </source>
</evidence>
<dbReference type="InterPro" id="IPR005524">
    <property type="entry name" value="DUF318"/>
</dbReference>
<feature type="transmembrane region" description="Helical" evidence="7">
    <location>
        <begin position="301"/>
        <end position="323"/>
    </location>
</feature>
<geneLocation type="plasmid" evidence="8 9">
    <name>pILYOP01</name>
</geneLocation>
<keyword evidence="6 7" id="KW-0472">Membrane</keyword>
<dbReference type="OrthoDB" id="9777774at2"/>
<evidence type="ECO:0000313" key="9">
    <source>
        <dbReference type="Proteomes" id="UP000006875"/>
    </source>
</evidence>
<dbReference type="EMBL" id="CP002282">
    <property type="protein sequence ID" value="ADO84393.1"/>
    <property type="molecule type" value="Genomic_DNA"/>
</dbReference>
<dbReference type="KEGG" id="ipo:Ilyop_2636"/>
<comment type="similarity">
    <text evidence="2">Belongs to the UPF0718 family.</text>
</comment>
<comment type="subcellular location">
    <subcellularLocation>
        <location evidence="1">Cell membrane</location>
        <topology evidence="1">Multi-pass membrane protein</topology>
    </subcellularLocation>
</comment>
<evidence type="ECO:0000256" key="1">
    <source>
        <dbReference type="ARBA" id="ARBA00004651"/>
    </source>
</evidence>
<dbReference type="Proteomes" id="UP000006875">
    <property type="component" value="Plasmid pILYOP01"/>
</dbReference>
<dbReference type="GO" id="GO:0005886">
    <property type="term" value="C:plasma membrane"/>
    <property type="evidence" value="ECO:0007669"/>
    <property type="project" value="UniProtKB-SubCell"/>
</dbReference>
<feature type="transmembrane region" description="Helical" evidence="7">
    <location>
        <begin position="37"/>
        <end position="59"/>
    </location>
</feature>
<sequence length="324" mass="35355">MLGYIFNFGWLDDLVRMLVENIFKISMDTHLGGSVHFFIFDSIKILILLSIMIFGISYIRSYFSVEKTKQALEKIGGLKAHIAASLFGIVTPFCSCSSVPLFIGFVEGGIPLGVTFSFLITSPIVNEAALVILLGTFGFKVALLYVISGVVIGVLGGYLIHVLKLEKYVEEYVYQMKMGNQEIVELNRKERISFAKENVKDIVSKIWKYLLVGIGIGALIHGWAPEEILSKYAGPDNPLSVIVSTVIAIPLYSNAMGTIPIAEALINKGVGMGTAMAFMMATTALSLPEMILLRKVVKPKLIGIFTGITGVSIIGVGYLFNIII</sequence>
<evidence type="ECO:0000256" key="2">
    <source>
        <dbReference type="ARBA" id="ARBA00006386"/>
    </source>
</evidence>
<dbReference type="HOGENOM" id="CLU_059148_0_0_0"/>
<feature type="transmembrane region" description="Helical" evidence="7">
    <location>
        <begin position="206"/>
        <end position="224"/>
    </location>
</feature>
<gene>
    <name evidence="8" type="ordered locus">Ilyop_2636</name>
</gene>
<evidence type="ECO:0000256" key="5">
    <source>
        <dbReference type="ARBA" id="ARBA00022989"/>
    </source>
</evidence>
<dbReference type="RefSeq" id="WP_013389051.1">
    <property type="nucleotide sequence ID" value="NC_014633.1"/>
</dbReference>
<evidence type="ECO:0000256" key="7">
    <source>
        <dbReference type="SAM" id="Phobius"/>
    </source>
</evidence>
<organism evidence="8 9">
    <name type="scientific">Ilyobacter polytropus (strain ATCC 51220 / DSM 2926 / LMG 16218 / CuHBu1)</name>
    <dbReference type="NCBI Taxonomy" id="572544"/>
    <lineage>
        <taxon>Bacteria</taxon>
        <taxon>Fusobacteriati</taxon>
        <taxon>Fusobacteriota</taxon>
        <taxon>Fusobacteriia</taxon>
        <taxon>Fusobacteriales</taxon>
        <taxon>Fusobacteriaceae</taxon>
        <taxon>Ilyobacter</taxon>
    </lineage>
</organism>
<feature type="transmembrane region" description="Helical" evidence="7">
    <location>
        <begin position="236"/>
        <end position="255"/>
    </location>
</feature>
<keyword evidence="4 7" id="KW-0812">Transmembrane</keyword>
<keyword evidence="9" id="KW-1185">Reference proteome</keyword>
<name>E3HCD3_ILYPC</name>